<protein>
    <submittedName>
        <fullName evidence="1">(northern house mosquito) hypothetical protein</fullName>
    </submittedName>
</protein>
<accession>A0A8D8MT50</accession>
<evidence type="ECO:0000313" key="1">
    <source>
        <dbReference type="EMBL" id="CAG6539573.1"/>
    </source>
</evidence>
<dbReference type="SUPFAM" id="SSF49599">
    <property type="entry name" value="TRAF domain-like"/>
    <property type="match status" value="1"/>
</dbReference>
<dbReference type="EMBL" id="HBUE01221092">
    <property type="protein sequence ID" value="CAG6539573.1"/>
    <property type="molecule type" value="Transcribed_RNA"/>
</dbReference>
<organism evidence="1">
    <name type="scientific">Culex pipiens</name>
    <name type="common">House mosquito</name>
    <dbReference type="NCBI Taxonomy" id="7175"/>
    <lineage>
        <taxon>Eukaryota</taxon>
        <taxon>Metazoa</taxon>
        <taxon>Ecdysozoa</taxon>
        <taxon>Arthropoda</taxon>
        <taxon>Hexapoda</taxon>
        <taxon>Insecta</taxon>
        <taxon>Pterygota</taxon>
        <taxon>Neoptera</taxon>
        <taxon>Endopterygota</taxon>
        <taxon>Diptera</taxon>
        <taxon>Nematocera</taxon>
        <taxon>Culicoidea</taxon>
        <taxon>Culicidae</taxon>
        <taxon>Culicinae</taxon>
        <taxon>Culicini</taxon>
        <taxon>Culex</taxon>
        <taxon>Culex</taxon>
    </lineage>
</organism>
<name>A0A8D8MT50_CULPI</name>
<dbReference type="EMBL" id="HBUE01327729">
    <property type="protein sequence ID" value="CAG6591614.1"/>
    <property type="molecule type" value="Transcribed_RNA"/>
</dbReference>
<dbReference type="AlphaFoldDB" id="A0A8D8MT50"/>
<sequence length="103" mass="11651">MLGVYIVQLDTVRCRCKYFIILHNKDPSKRMYTSGEEEFSAMDQNFGKNACIDVADLTEESGFVFDGMLRFQFGVTPITSNGTVIEVAHFTESNQLVTKTILK</sequence>
<reference evidence="1" key="1">
    <citation type="submission" date="2021-05" db="EMBL/GenBank/DDBJ databases">
        <authorList>
            <person name="Alioto T."/>
            <person name="Alioto T."/>
            <person name="Gomez Garrido J."/>
        </authorList>
    </citation>
    <scope>NUCLEOTIDE SEQUENCE</scope>
</reference>
<proteinExistence type="predicted"/>